<evidence type="ECO:0000313" key="1">
    <source>
        <dbReference type="EMBL" id="GFD56925.1"/>
    </source>
</evidence>
<dbReference type="EMBL" id="BKCJ011834915">
    <property type="protein sequence ID" value="GFD56925.1"/>
    <property type="molecule type" value="Genomic_DNA"/>
</dbReference>
<proteinExistence type="predicted"/>
<sequence>VSGNGNNVGGSRILDEEEIMKFLKEGEMGDLELQVCGNVIDQDDQYKLDEEALNLTLKEEARAEQEWLEKCRQEQELDEERERQLWGFY</sequence>
<dbReference type="AlphaFoldDB" id="A0A699XAM6"/>
<gene>
    <name evidence="1" type="ORF">Tci_928894</name>
</gene>
<dbReference type="GO" id="GO:0016301">
    <property type="term" value="F:kinase activity"/>
    <property type="evidence" value="ECO:0007669"/>
    <property type="project" value="UniProtKB-KW"/>
</dbReference>
<accession>A0A699XAM6</accession>
<feature type="non-terminal residue" evidence="1">
    <location>
        <position position="89"/>
    </location>
</feature>
<organism evidence="1">
    <name type="scientific">Tanacetum cinerariifolium</name>
    <name type="common">Dalmatian daisy</name>
    <name type="synonym">Chrysanthemum cinerariifolium</name>
    <dbReference type="NCBI Taxonomy" id="118510"/>
    <lineage>
        <taxon>Eukaryota</taxon>
        <taxon>Viridiplantae</taxon>
        <taxon>Streptophyta</taxon>
        <taxon>Embryophyta</taxon>
        <taxon>Tracheophyta</taxon>
        <taxon>Spermatophyta</taxon>
        <taxon>Magnoliopsida</taxon>
        <taxon>eudicotyledons</taxon>
        <taxon>Gunneridae</taxon>
        <taxon>Pentapetalae</taxon>
        <taxon>asterids</taxon>
        <taxon>campanulids</taxon>
        <taxon>Asterales</taxon>
        <taxon>Asteraceae</taxon>
        <taxon>Asteroideae</taxon>
        <taxon>Anthemideae</taxon>
        <taxon>Anthemidinae</taxon>
        <taxon>Tanacetum</taxon>
    </lineage>
</organism>
<keyword evidence="1" id="KW-0418">Kinase</keyword>
<comment type="caution">
    <text evidence="1">The sequence shown here is derived from an EMBL/GenBank/DDBJ whole genome shotgun (WGS) entry which is preliminary data.</text>
</comment>
<protein>
    <submittedName>
        <fullName evidence="1">GPCR kinase</fullName>
    </submittedName>
</protein>
<name>A0A699XAM6_TANCI</name>
<feature type="non-terminal residue" evidence="1">
    <location>
        <position position="1"/>
    </location>
</feature>
<keyword evidence="1" id="KW-0808">Transferase</keyword>
<reference evidence="1" key="1">
    <citation type="journal article" date="2019" name="Sci. Rep.">
        <title>Draft genome of Tanacetum cinerariifolium, the natural source of mosquito coil.</title>
        <authorList>
            <person name="Yamashiro T."/>
            <person name="Shiraishi A."/>
            <person name="Satake H."/>
            <person name="Nakayama K."/>
        </authorList>
    </citation>
    <scope>NUCLEOTIDE SEQUENCE</scope>
</reference>